<name>H6L4S0_SAPGL</name>
<accession>H6L4S0</accession>
<gene>
    <name evidence="1" type="ordered locus">SGRA_2366</name>
</gene>
<sequence length="80" mass="8628">MQKLKNNRLPDLSSGLKILILLVLFWSFCFGAAHSLRSGRAVSQLAVRPALRAAQHSGGQLAGRGPQKNIACLLMKTGDE</sequence>
<dbReference type="Proteomes" id="UP000007519">
    <property type="component" value="Chromosome"/>
</dbReference>
<dbReference type="HOGENOM" id="CLU_2587728_0_0_10"/>
<dbReference type="EMBL" id="CP002831">
    <property type="protein sequence ID" value="AFC25095.1"/>
    <property type="molecule type" value="Genomic_DNA"/>
</dbReference>
<organism evidence="1 2">
    <name type="scientific">Saprospira grandis (strain Lewin)</name>
    <dbReference type="NCBI Taxonomy" id="984262"/>
    <lineage>
        <taxon>Bacteria</taxon>
        <taxon>Pseudomonadati</taxon>
        <taxon>Bacteroidota</taxon>
        <taxon>Saprospiria</taxon>
        <taxon>Saprospirales</taxon>
        <taxon>Saprospiraceae</taxon>
        <taxon>Saprospira</taxon>
    </lineage>
</organism>
<protein>
    <submittedName>
        <fullName evidence="1">Uncharacterized protein</fullName>
    </submittedName>
</protein>
<reference evidence="1 2" key="1">
    <citation type="journal article" date="2012" name="Stand. Genomic Sci.">
        <title>Complete genome sequencing and analysis of Saprospira grandis str. Lewin, a predatory marine bacterium.</title>
        <authorList>
            <person name="Saw J.H."/>
            <person name="Yuryev A."/>
            <person name="Kanbe M."/>
            <person name="Hou S."/>
            <person name="Young A.G."/>
            <person name="Aizawa S."/>
            <person name="Alam M."/>
        </authorList>
    </citation>
    <scope>NUCLEOTIDE SEQUENCE [LARGE SCALE GENOMIC DNA]</scope>
    <source>
        <strain evidence="1 2">Lewin</strain>
    </source>
</reference>
<dbReference type="KEGG" id="sgn:SGRA_2366"/>
<evidence type="ECO:0000313" key="1">
    <source>
        <dbReference type="EMBL" id="AFC25095.1"/>
    </source>
</evidence>
<proteinExistence type="predicted"/>
<keyword evidence="2" id="KW-1185">Reference proteome</keyword>
<dbReference type="AlphaFoldDB" id="H6L4S0"/>
<evidence type="ECO:0000313" key="2">
    <source>
        <dbReference type="Proteomes" id="UP000007519"/>
    </source>
</evidence>